<feature type="repeat" description="ANK" evidence="3">
    <location>
        <begin position="223"/>
        <end position="255"/>
    </location>
</feature>
<evidence type="ECO:0000313" key="5">
    <source>
        <dbReference type="Proteomes" id="UP000887566"/>
    </source>
</evidence>
<evidence type="ECO:0000256" key="1">
    <source>
        <dbReference type="ARBA" id="ARBA00022737"/>
    </source>
</evidence>
<feature type="region of interest" description="Disordered" evidence="4">
    <location>
        <begin position="436"/>
        <end position="518"/>
    </location>
</feature>
<keyword evidence="5" id="KW-1185">Reference proteome</keyword>
<dbReference type="InterPro" id="IPR036770">
    <property type="entry name" value="Ankyrin_rpt-contain_sf"/>
</dbReference>
<dbReference type="SUPFAM" id="SSF48403">
    <property type="entry name" value="Ankyrin repeat"/>
    <property type="match status" value="1"/>
</dbReference>
<evidence type="ECO:0000256" key="4">
    <source>
        <dbReference type="SAM" id="MobiDB-lite"/>
    </source>
</evidence>
<evidence type="ECO:0000256" key="2">
    <source>
        <dbReference type="ARBA" id="ARBA00023043"/>
    </source>
</evidence>
<sequence>LSKVDADEKCALVHAAEGGHVSIVSFLLECVWSATGDTYRTTAIHRAFVLAAASGRTKVCEYLLDCADVSVETTDPVSGITALCAACSSAHSETVHFFLSRGAQIGASRVQRPPPPSRTEEAMGNSPLICAVASGSWDLVVSLLTRGLDVNEERTVDGFTPLMAAAHNGHIGVMELLLSRGALLDAVDVKGKTALAHACSRGQTSCASLLMDRGARVDMVDRDKNAVLHLAASKGSRSLVSRLLEHGAKLEEEDGSGMRPIDVAVKYQNTSALQCFLRRGAKLGGSTWELAKNAPTIALMLLQKLIEDGNLLYRRGRIKDAAHRFNYALRKCATMVSNVNMESHRKKLSELNCALLLGLARTKRRLGEFDGAVECCSEGLQLATSDEQRFEAHYLRAKCYFDAQDLERSRRDAQTAVQLRPTSTDARQLLQTLTMPTGLPSVDAMLRQQPPPTPSMPSDLLQVTTTTATVHPASESPSDAHGKSVSPADCSSDSGNQADYEDHRLLSPGRQSLDESEL</sequence>
<organism evidence="5 6">
    <name type="scientific">Plectus sambesii</name>
    <dbReference type="NCBI Taxonomy" id="2011161"/>
    <lineage>
        <taxon>Eukaryota</taxon>
        <taxon>Metazoa</taxon>
        <taxon>Ecdysozoa</taxon>
        <taxon>Nematoda</taxon>
        <taxon>Chromadorea</taxon>
        <taxon>Plectida</taxon>
        <taxon>Plectina</taxon>
        <taxon>Plectoidea</taxon>
        <taxon>Plectidae</taxon>
        <taxon>Plectus</taxon>
    </lineage>
</organism>
<dbReference type="SUPFAM" id="SSF48452">
    <property type="entry name" value="TPR-like"/>
    <property type="match status" value="1"/>
</dbReference>
<dbReference type="Gene3D" id="1.25.40.20">
    <property type="entry name" value="Ankyrin repeat-containing domain"/>
    <property type="match status" value="2"/>
</dbReference>
<name>A0A914X836_9BILA</name>
<dbReference type="Proteomes" id="UP000887566">
    <property type="component" value="Unplaced"/>
</dbReference>
<dbReference type="SMART" id="SM00028">
    <property type="entry name" value="TPR"/>
    <property type="match status" value="3"/>
</dbReference>
<dbReference type="Pfam" id="PF00023">
    <property type="entry name" value="Ank"/>
    <property type="match status" value="1"/>
</dbReference>
<reference evidence="6" key="1">
    <citation type="submission" date="2022-11" db="UniProtKB">
        <authorList>
            <consortium name="WormBaseParasite"/>
        </authorList>
    </citation>
    <scope>IDENTIFICATION</scope>
</reference>
<keyword evidence="1" id="KW-0677">Repeat</keyword>
<dbReference type="PANTHER" id="PTHR24198:SF165">
    <property type="entry name" value="ANKYRIN REPEAT-CONTAINING PROTEIN-RELATED"/>
    <property type="match status" value="1"/>
</dbReference>
<evidence type="ECO:0000256" key="3">
    <source>
        <dbReference type="PROSITE-ProRule" id="PRU00023"/>
    </source>
</evidence>
<dbReference type="Pfam" id="PF12796">
    <property type="entry name" value="Ank_2"/>
    <property type="match status" value="2"/>
</dbReference>
<dbReference type="PROSITE" id="PS50088">
    <property type="entry name" value="ANK_REPEAT"/>
    <property type="match status" value="4"/>
</dbReference>
<feature type="repeat" description="ANK" evidence="3">
    <location>
        <begin position="190"/>
        <end position="222"/>
    </location>
</feature>
<proteinExistence type="predicted"/>
<dbReference type="AlphaFoldDB" id="A0A914X836"/>
<accession>A0A914X836</accession>
<dbReference type="PROSITE" id="PS50297">
    <property type="entry name" value="ANK_REP_REGION"/>
    <property type="match status" value="4"/>
</dbReference>
<dbReference type="Gene3D" id="1.25.40.10">
    <property type="entry name" value="Tetratricopeptide repeat domain"/>
    <property type="match status" value="1"/>
</dbReference>
<dbReference type="InterPro" id="IPR019734">
    <property type="entry name" value="TPR_rpt"/>
</dbReference>
<dbReference type="InterPro" id="IPR002110">
    <property type="entry name" value="Ankyrin_rpt"/>
</dbReference>
<evidence type="ECO:0000313" key="6">
    <source>
        <dbReference type="WBParaSite" id="PSAMB.scaffold6814size8752.g29159.t1"/>
    </source>
</evidence>
<dbReference type="PANTHER" id="PTHR24198">
    <property type="entry name" value="ANKYRIN REPEAT AND PROTEIN KINASE DOMAIN-CONTAINING PROTEIN"/>
    <property type="match status" value="1"/>
</dbReference>
<dbReference type="InterPro" id="IPR011990">
    <property type="entry name" value="TPR-like_helical_dom_sf"/>
</dbReference>
<dbReference type="WBParaSite" id="PSAMB.scaffold6814size8752.g29159.t1">
    <property type="protein sequence ID" value="PSAMB.scaffold6814size8752.g29159.t1"/>
    <property type="gene ID" value="PSAMB.scaffold6814size8752.g29159"/>
</dbReference>
<keyword evidence="2 3" id="KW-0040">ANK repeat</keyword>
<protein>
    <submittedName>
        <fullName evidence="6">Uncharacterized protein</fullName>
    </submittedName>
</protein>
<feature type="repeat" description="ANK" evidence="3">
    <location>
        <begin position="157"/>
        <end position="189"/>
    </location>
</feature>
<dbReference type="SMART" id="SM00248">
    <property type="entry name" value="ANK"/>
    <property type="match status" value="8"/>
</dbReference>
<feature type="repeat" description="ANK" evidence="3">
    <location>
        <begin position="123"/>
        <end position="155"/>
    </location>
</feature>